<gene>
    <name evidence="2" type="ORF">QR680_004437</name>
</gene>
<name>A0AA39HQW3_9BILA</name>
<feature type="region of interest" description="Disordered" evidence="1">
    <location>
        <begin position="250"/>
        <end position="279"/>
    </location>
</feature>
<reference evidence="2" key="1">
    <citation type="submission" date="2023-06" db="EMBL/GenBank/DDBJ databases">
        <title>Genomic analysis of the entomopathogenic nematode Steinernema hermaphroditum.</title>
        <authorList>
            <person name="Schwarz E.M."/>
            <person name="Heppert J.K."/>
            <person name="Baniya A."/>
            <person name="Schwartz H.T."/>
            <person name="Tan C.-H."/>
            <person name="Antoshechkin I."/>
            <person name="Sternberg P.W."/>
            <person name="Goodrich-Blair H."/>
            <person name="Dillman A.R."/>
        </authorList>
    </citation>
    <scope>NUCLEOTIDE SEQUENCE</scope>
    <source>
        <strain evidence="2">PS9179</strain>
        <tissue evidence="2">Whole animal</tissue>
    </source>
</reference>
<comment type="caution">
    <text evidence="2">The sequence shown here is derived from an EMBL/GenBank/DDBJ whole genome shotgun (WGS) entry which is preliminary data.</text>
</comment>
<dbReference type="EMBL" id="JAUCMV010000003">
    <property type="protein sequence ID" value="KAK0409258.1"/>
    <property type="molecule type" value="Genomic_DNA"/>
</dbReference>
<dbReference type="AlphaFoldDB" id="A0AA39HQW3"/>
<proteinExistence type="predicted"/>
<protein>
    <submittedName>
        <fullName evidence="2">Uncharacterized protein</fullName>
    </submittedName>
</protein>
<evidence type="ECO:0000256" key="1">
    <source>
        <dbReference type="SAM" id="MobiDB-lite"/>
    </source>
</evidence>
<accession>A0AA39HQW3</accession>
<feature type="compositionally biased region" description="Polar residues" evidence="1">
    <location>
        <begin position="263"/>
        <end position="273"/>
    </location>
</feature>
<evidence type="ECO:0000313" key="2">
    <source>
        <dbReference type="EMBL" id="KAK0409258.1"/>
    </source>
</evidence>
<evidence type="ECO:0000313" key="3">
    <source>
        <dbReference type="Proteomes" id="UP001175271"/>
    </source>
</evidence>
<organism evidence="2 3">
    <name type="scientific">Steinernema hermaphroditum</name>
    <dbReference type="NCBI Taxonomy" id="289476"/>
    <lineage>
        <taxon>Eukaryota</taxon>
        <taxon>Metazoa</taxon>
        <taxon>Ecdysozoa</taxon>
        <taxon>Nematoda</taxon>
        <taxon>Chromadorea</taxon>
        <taxon>Rhabditida</taxon>
        <taxon>Tylenchina</taxon>
        <taxon>Panagrolaimomorpha</taxon>
        <taxon>Strongyloidoidea</taxon>
        <taxon>Steinernematidae</taxon>
        <taxon>Steinernema</taxon>
    </lineage>
</organism>
<keyword evidence="3" id="KW-1185">Reference proteome</keyword>
<dbReference type="Proteomes" id="UP001175271">
    <property type="component" value="Unassembled WGS sequence"/>
</dbReference>
<sequence length="303" mass="33773">MEATCCPRLPLLLADDDDGYSSCSSLSEIPDFSIVPSSTPRGSLRLTVSAPVWPFGRRSESFQSSADYSDDDRSAPAILEEKVAELTKVFERMTIHDAPVKAPKSPLGKNDEEIYVEMRLARSSSLPERSKLKASEEPKKVRRANTFHGTSRPLFVVDHLPKSNEHDFLPLRDVFALSPKLVPFPDLPSCRDPQPSIASEYAASELREANLPRRKPDLKYNVPKPKKTVSVFKHLRSMVRSLCPLLKKKPKEMPSEGCGNKGESCSTLESNDSPMRLTKSAEGGDLVYFDFDDPSKKKINATY</sequence>